<dbReference type="PANTHER" id="PTHR31508">
    <property type="entry name" value="PROTEIN PITCHFORK"/>
    <property type="match status" value="1"/>
</dbReference>
<sequence>MGLRDRVPLRSVGFGSCQERKMFPTHCAPNRMGNEFSRQGDPHRGPGCYDNHVIGTIMHDVQMRPLSKKGYTLAARTASRFLPSVQAIAPPPQKYQQDRRWPQVYPLCITPFNSTTQRFRTRSLTADSNPGSPGTYAHDTTVNRKVSWPMRFGSPDWSRLPQQERKALRTQVGLFYTA</sequence>
<evidence type="ECO:0000313" key="1">
    <source>
        <dbReference type="Ensembl" id="ENSELUP00000082144.1"/>
    </source>
</evidence>
<dbReference type="Ensembl" id="ENSELUT00000106875.1">
    <property type="protein sequence ID" value="ENSELUP00000082144.1"/>
    <property type="gene ID" value="ENSELUG00000006182.3"/>
</dbReference>
<evidence type="ECO:0008006" key="3">
    <source>
        <dbReference type="Google" id="ProtNLM"/>
    </source>
</evidence>
<dbReference type="InterPro" id="IPR033602">
    <property type="entry name" value="CIMAP3"/>
</dbReference>
<dbReference type="Proteomes" id="UP000265140">
    <property type="component" value="Chromosome 12"/>
</dbReference>
<protein>
    <recommendedName>
        <fullName evidence="3">Protein pitchfork</fullName>
    </recommendedName>
</protein>
<keyword evidence="2" id="KW-1185">Reference proteome</keyword>
<dbReference type="AlphaFoldDB" id="A0AAY5JZJ6"/>
<organism evidence="1 2">
    <name type="scientific">Esox lucius</name>
    <name type="common">Northern pike</name>
    <dbReference type="NCBI Taxonomy" id="8010"/>
    <lineage>
        <taxon>Eukaryota</taxon>
        <taxon>Metazoa</taxon>
        <taxon>Chordata</taxon>
        <taxon>Craniata</taxon>
        <taxon>Vertebrata</taxon>
        <taxon>Euteleostomi</taxon>
        <taxon>Actinopterygii</taxon>
        <taxon>Neopterygii</taxon>
        <taxon>Teleostei</taxon>
        <taxon>Protacanthopterygii</taxon>
        <taxon>Esociformes</taxon>
        <taxon>Esocidae</taxon>
        <taxon>Esox</taxon>
    </lineage>
</organism>
<dbReference type="GO" id="GO:0031344">
    <property type="term" value="P:regulation of cell projection organization"/>
    <property type="evidence" value="ECO:0007669"/>
    <property type="project" value="TreeGrafter"/>
</dbReference>
<accession>A0AAY5JZJ6</accession>
<reference evidence="1" key="2">
    <citation type="submission" date="2025-08" db="UniProtKB">
        <authorList>
            <consortium name="Ensembl"/>
        </authorList>
    </citation>
    <scope>IDENTIFICATION</scope>
</reference>
<reference evidence="1 2" key="1">
    <citation type="submission" date="2020-02" db="EMBL/GenBank/DDBJ databases">
        <title>Esox lucius (northern pike) genome, fEsoLuc1, primary haplotype.</title>
        <authorList>
            <person name="Myers G."/>
            <person name="Karagic N."/>
            <person name="Meyer A."/>
            <person name="Pippel M."/>
            <person name="Reichard M."/>
            <person name="Winkler S."/>
            <person name="Tracey A."/>
            <person name="Sims Y."/>
            <person name="Howe K."/>
            <person name="Rhie A."/>
            <person name="Formenti G."/>
            <person name="Durbin R."/>
            <person name="Fedrigo O."/>
            <person name="Jarvis E.D."/>
        </authorList>
    </citation>
    <scope>NUCLEOTIDE SEQUENCE [LARGE SCALE GENOMIC DNA]</scope>
</reference>
<dbReference type="GeneTree" id="ENSGT00390000001017"/>
<dbReference type="GO" id="GO:0008092">
    <property type="term" value="F:cytoskeletal protein binding"/>
    <property type="evidence" value="ECO:0007669"/>
    <property type="project" value="TreeGrafter"/>
</dbReference>
<name>A0AAY5JZJ6_ESOLU</name>
<dbReference type="PANTHER" id="PTHR31508:SF2">
    <property type="entry name" value="PROTEIN PITCHFORK"/>
    <property type="match status" value="1"/>
</dbReference>
<proteinExistence type="predicted"/>
<evidence type="ECO:0000313" key="2">
    <source>
        <dbReference type="Proteomes" id="UP000265140"/>
    </source>
</evidence>
<reference evidence="1" key="3">
    <citation type="submission" date="2025-09" db="UniProtKB">
        <authorList>
            <consortium name="Ensembl"/>
        </authorList>
    </citation>
    <scope>IDENTIFICATION</scope>
</reference>